<comment type="caution">
    <text evidence="2">The sequence shown here is derived from an EMBL/GenBank/DDBJ whole genome shotgun (WGS) entry which is preliminary data.</text>
</comment>
<dbReference type="Proteomes" id="UP000078407">
    <property type="component" value="Unassembled WGS sequence"/>
</dbReference>
<feature type="domain" description="IprA winged helix-turn-helix" evidence="1">
    <location>
        <begin position="146"/>
        <end position="212"/>
    </location>
</feature>
<dbReference type="SUPFAM" id="SSF51206">
    <property type="entry name" value="cAMP-binding domain-like"/>
    <property type="match status" value="1"/>
</dbReference>
<proteinExistence type="predicted"/>
<dbReference type="InterPro" id="IPR018490">
    <property type="entry name" value="cNMP-bd_dom_sf"/>
</dbReference>
<evidence type="ECO:0000259" key="1">
    <source>
        <dbReference type="Pfam" id="PF15977"/>
    </source>
</evidence>
<keyword evidence="3" id="KW-1185">Reference proteome</keyword>
<accession>A0ABX2W626</accession>
<dbReference type="Gene3D" id="2.60.120.10">
    <property type="entry name" value="Jelly Rolls"/>
    <property type="match status" value="1"/>
</dbReference>
<sequence>MKPRDNAEQNTQLLSSQATLDLVEKLSPHVTYVKVPARRRLYYSAKGVDMCYLIRSGLVHIRRDIDEIVLSLLPTPNIAGITNLLSKTGAGLFLETLSECEIATITTEHAHKLVDDLNLWELMAKHVTKVASNIYLLQVRLTAPTAYEIVRFQLFGLMREPESLRDKTSAAKYIMDRTHLSRSSVMKILAQLKQGDYVQIEDGILKALNNLPARY</sequence>
<organism evidence="2 3">
    <name type="scientific">Buttiauxella ferragutiae ATCC 51602</name>
    <dbReference type="NCBI Taxonomy" id="1354252"/>
    <lineage>
        <taxon>Bacteria</taxon>
        <taxon>Pseudomonadati</taxon>
        <taxon>Pseudomonadota</taxon>
        <taxon>Gammaproteobacteria</taxon>
        <taxon>Enterobacterales</taxon>
        <taxon>Enterobacteriaceae</taxon>
        <taxon>Buttiauxella</taxon>
    </lineage>
</organism>
<reference evidence="2 3" key="1">
    <citation type="submission" date="2016-04" db="EMBL/GenBank/DDBJ databases">
        <title>ATOL: Assembling a taxonomically balanced genome-scale reconstruction of the evolutionary history of the Enterobacteriaceae.</title>
        <authorList>
            <person name="Plunkett G.III."/>
            <person name="Neeno-Eckwall E.C."/>
            <person name="Glasner J.D."/>
            <person name="Perna N.T."/>
        </authorList>
    </citation>
    <scope>NUCLEOTIDE SEQUENCE [LARGE SCALE GENOMIC DNA]</scope>
    <source>
        <strain evidence="2 3">ATCC 51602</strain>
    </source>
</reference>
<gene>
    <name evidence="2" type="ORF">M976_03066</name>
</gene>
<name>A0ABX2W626_9ENTR</name>
<dbReference type="RefSeq" id="WP_083963367.1">
    <property type="nucleotide sequence ID" value="NZ_LXEQ01000047.1"/>
</dbReference>
<dbReference type="InterPro" id="IPR041687">
    <property type="entry name" value="HTH_46"/>
</dbReference>
<protein>
    <recommendedName>
        <fullName evidence="1">IprA winged helix-turn-helix domain-containing protein</fullName>
    </recommendedName>
</protein>
<dbReference type="Pfam" id="PF15977">
    <property type="entry name" value="HTH_46"/>
    <property type="match status" value="1"/>
</dbReference>
<evidence type="ECO:0000313" key="2">
    <source>
        <dbReference type="EMBL" id="OAT26346.1"/>
    </source>
</evidence>
<dbReference type="InterPro" id="IPR014710">
    <property type="entry name" value="RmlC-like_jellyroll"/>
</dbReference>
<evidence type="ECO:0000313" key="3">
    <source>
        <dbReference type="Proteomes" id="UP000078407"/>
    </source>
</evidence>
<dbReference type="EMBL" id="LXEQ01000047">
    <property type="protein sequence ID" value="OAT26346.1"/>
    <property type="molecule type" value="Genomic_DNA"/>
</dbReference>